<dbReference type="CDD" id="cd02855">
    <property type="entry name" value="E_set_GBE_prok_N"/>
    <property type="match status" value="1"/>
</dbReference>
<dbReference type="Pfam" id="PF02806">
    <property type="entry name" value="Alpha-amylase_C"/>
    <property type="match status" value="1"/>
</dbReference>
<dbReference type="HOGENOM" id="CLU_004245_3_1_11"/>
<dbReference type="InterPro" id="IPR006048">
    <property type="entry name" value="A-amylase/branching_C"/>
</dbReference>
<dbReference type="Pfam" id="PF02922">
    <property type="entry name" value="CBM_48"/>
    <property type="match status" value="1"/>
</dbReference>
<dbReference type="InterPro" id="IPR006407">
    <property type="entry name" value="GlgB"/>
</dbReference>
<feature type="active site" description="Nucleophile" evidence="9">
    <location>
        <position position="679"/>
    </location>
</feature>
<feature type="compositionally biased region" description="Low complexity" evidence="10">
    <location>
        <begin position="51"/>
        <end position="84"/>
    </location>
</feature>
<dbReference type="OMA" id="MNWPEIE"/>
<feature type="region of interest" description="Disordered" evidence="10">
    <location>
        <begin position="1000"/>
        <end position="1038"/>
    </location>
</feature>
<evidence type="ECO:0000256" key="6">
    <source>
        <dbReference type="ARBA" id="ARBA00022679"/>
    </source>
</evidence>
<keyword evidence="6 9" id="KW-0808">Transferase</keyword>
<evidence type="ECO:0000256" key="9">
    <source>
        <dbReference type="HAMAP-Rule" id="MF_00685"/>
    </source>
</evidence>
<evidence type="ECO:0000256" key="5">
    <source>
        <dbReference type="ARBA" id="ARBA00022676"/>
    </source>
</evidence>
<comment type="similarity">
    <text evidence="3 9">Belongs to the glycosyl hydrolase 13 family. GlgB subfamily.</text>
</comment>
<dbReference type="Pfam" id="PF22019">
    <property type="entry name" value="GlgB_N"/>
    <property type="match status" value="1"/>
</dbReference>
<dbReference type="GO" id="GO:0043169">
    <property type="term" value="F:cation binding"/>
    <property type="evidence" value="ECO:0007669"/>
    <property type="project" value="InterPro"/>
</dbReference>
<dbReference type="InterPro" id="IPR054169">
    <property type="entry name" value="GlgB_N"/>
</dbReference>
<dbReference type="InterPro" id="IPR013783">
    <property type="entry name" value="Ig-like_fold"/>
</dbReference>
<feature type="compositionally biased region" description="Low complexity" evidence="10">
    <location>
        <begin position="1"/>
        <end position="16"/>
    </location>
</feature>
<feature type="region of interest" description="Disordered" evidence="10">
    <location>
        <begin position="1"/>
        <end position="219"/>
    </location>
</feature>
<sequence>MTIDDTQPPGTDTPDQPADRAELTRRVEEKTAAVQAAAEPPAKRARKAAKKAAPAADGTAAPAPAKRTRKAAATPAAEAAPGATDDVAPAKRTRKAAAKKAAPALDDAAPAPAKRTRKAAAKKVTATPVVAPAPIAQPGDPTAPSAPQPEPPSPDPAEPSTPQAPEDGRHAGTGGSSPAQTASEPGAELAPDTVPADRPGTDPATGTAQGPGAVPGEVTGADVTTADLATSEVPDLPPAPDQAPAPAAAGLVAALPEGEAPVSTSVPAEATPSGSEVSDEQFAAVVDGWSFDPHGVLGAHRLAEGWAVRTLRPDAVAVVVVDQDGSRYEASPVFRGGVFEARLPQQPGDYRIEVGYPNADGGTDTFLVDDPYRWLPTLGEVDQHLIREGRHEKLWTVLGAHVRGYDTPGGRVEGVSFAVWAPNARGVKVTGDFDYWEARAYPLRSLGASGVWEIFVPGAQVGTRYRYHVLGADGQWRVKSDPLAFATEVPPSNASVVTASAHEWHDDQWLAARAEGNWHQRPISVYEVHAGSWRQGLSYRDMADELVAYVKDAGFTHLEFMPLAEHPFGGSWGYQVTSYYAPTSRFGSPDDLRYLIDTAHQAGIGVIVDWVPAHFPKDEWALARFDGTALYEHPDPRRGEQPDWGTYVFDFGRNEVRNFLVANALFWAQEFHVDGIRVDAVASMLYLDYSRNEGEWTPNQYGGRENLEAVSFLQEMNATLYREVPGVVSIAEESTAWPGVTRPTYLGGLGFGFKWNMGWMHDSLGYMSKQPVYRSFHHSQLTFSLVYAFSENYVLPISHDEVVYGKGSLIRKMPGDRWQQLANLRAFLGYMWAHPGKQLLFMGSEFGQLSEWAESRSLDWWHLDDPAHRGVLDLVRDLNTVYKDTEALWSQDVDPAGFQWIDANDAGGNTLTFLRYGKDGQVLACVANFSGTPHHDFRIGLPRGGRWRELINTDFEGYGGSGVGNLGGVDAVAQSWHGQPYSAALTAPPLATVWFVHEGPEPAAADDGAPADARHSAAAEASGQAEGPGSGLEPAQEG</sequence>
<feature type="region of interest" description="Disordered" evidence="10">
    <location>
        <begin position="258"/>
        <end position="277"/>
    </location>
</feature>
<feature type="compositionally biased region" description="Pro residues" evidence="10">
    <location>
        <begin position="144"/>
        <end position="159"/>
    </location>
</feature>
<keyword evidence="8 9" id="KW-0119">Carbohydrate metabolism</keyword>
<dbReference type="GO" id="GO:0005829">
    <property type="term" value="C:cytosol"/>
    <property type="evidence" value="ECO:0007669"/>
    <property type="project" value="TreeGrafter"/>
</dbReference>
<comment type="function">
    <text evidence="9">Catalyzes the formation of the alpha-1,6-glucosidic linkages in glycogen by scission of a 1,4-alpha-linked oligosaccharide from growing alpha-1,4-glucan chains and the subsequent attachment of the oligosaccharide to the alpha-1,6 position.</text>
</comment>
<proteinExistence type="inferred from homology"/>
<dbReference type="InterPro" id="IPR006047">
    <property type="entry name" value="GH13_cat_dom"/>
</dbReference>
<dbReference type="InterPro" id="IPR013780">
    <property type="entry name" value="Glyco_hydro_b"/>
</dbReference>
<dbReference type="GO" id="GO:0005978">
    <property type="term" value="P:glycogen biosynthetic process"/>
    <property type="evidence" value="ECO:0007669"/>
    <property type="project" value="UniProtKB-UniRule"/>
</dbReference>
<dbReference type="FunFam" id="2.60.40.1180:FF:000002">
    <property type="entry name" value="1,4-alpha-glucan branching enzyme GlgB"/>
    <property type="match status" value="1"/>
</dbReference>
<dbReference type="PANTHER" id="PTHR43651">
    <property type="entry name" value="1,4-ALPHA-GLUCAN-BRANCHING ENZYME"/>
    <property type="match status" value="1"/>
</dbReference>
<dbReference type="InterPro" id="IPR017853">
    <property type="entry name" value="GH"/>
</dbReference>
<evidence type="ECO:0000256" key="2">
    <source>
        <dbReference type="ARBA" id="ARBA00004964"/>
    </source>
</evidence>
<comment type="catalytic activity">
    <reaction evidence="1 9">
        <text>Transfers a segment of a (1-&gt;4)-alpha-D-glucan chain to a primary hydroxy group in a similar glucan chain.</text>
        <dbReference type="EC" id="2.4.1.18"/>
    </reaction>
</comment>
<feature type="compositionally biased region" description="Low complexity" evidence="10">
    <location>
        <begin position="99"/>
        <end position="113"/>
    </location>
</feature>
<dbReference type="EMBL" id="FO203431">
    <property type="protein sequence ID" value="CCH89899.1"/>
    <property type="molecule type" value="Genomic_DNA"/>
</dbReference>
<dbReference type="NCBIfam" id="NF008967">
    <property type="entry name" value="PRK12313.1"/>
    <property type="match status" value="1"/>
</dbReference>
<dbReference type="Gene3D" id="3.20.20.80">
    <property type="entry name" value="Glycosidases"/>
    <property type="match status" value="1"/>
</dbReference>
<dbReference type="GO" id="GO:0004553">
    <property type="term" value="F:hydrolase activity, hydrolyzing O-glycosyl compounds"/>
    <property type="evidence" value="ECO:0007669"/>
    <property type="project" value="InterPro"/>
</dbReference>
<dbReference type="HAMAP" id="MF_00685">
    <property type="entry name" value="GlgB"/>
    <property type="match status" value="1"/>
</dbReference>
<dbReference type="Gene3D" id="2.60.40.1180">
    <property type="entry name" value="Golgi alpha-mannosidase II"/>
    <property type="match status" value="1"/>
</dbReference>
<feature type="compositionally biased region" description="Low complexity" evidence="10">
    <location>
        <begin position="1001"/>
        <end position="1011"/>
    </location>
</feature>
<reference evidence="12 13" key="1">
    <citation type="journal article" date="2012" name="J. Bacteriol.">
        <title>Genome Sequence of Radiation-Resistant Modestobacter marinus Strain BC501, a Representative Actinobacterium That Thrives on Calcareous Stone Surfaces.</title>
        <authorList>
            <person name="Normand P."/>
            <person name="Gury J."/>
            <person name="Pujic P."/>
            <person name="Chouaia B."/>
            <person name="Crotti E."/>
            <person name="Brusetti L."/>
            <person name="Daffonchio D."/>
            <person name="Vacherie B."/>
            <person name="Barbe V."/>
            <person name="Medigue C."/>
            <person name="Calteau A."/>
            <person name="Ghodhbane-Gtari F."/>
            <person name="Essoussi I."/>
            <person name="Nouioui I."/>
            <person name="Abbassi-Ghozzi I."/>
            <person name="Gtari M."/>
        </authorList>
    </citation>
    <scope>NUCLEOTIDE SEQUENCE [LARGE SCALE GENOMIC DNA]</scope>
    <source>
        <strain evidence="13">BC 501</strain>
    </source>
</reference>
<keyword evidence="7 9" id="KW-0320">Glycogen biosynthesis</keyword>
<dbReference type="KEGG" id="mmar:MODMU_4516"/>
<keyword evidence="13" id="KW-1185">Reference proteome</keyword>
<feature type="compositionally biased region" description="Low complexity" evidence="10">
    <location>
        <begin position="1018"/>
        <end position="1027"/>
    </location>
</feature>
<feature type="compositionally biased region" description="Basic and acidic residues" evidence="10">
    <location>
        <begin position="17"/>
        <end position="31"/>
    </location>
</feature>
<dbReference type="AlphaFoldDB" id="I4F2N6"/>
<feature type="compositionally biased region" description="Low complexity" evidence="10">
    <location>
        <begin position="122"/>
        <end position="143"/>
    </location>
</feature>
<keyword evidence="4 9" id="KW-0321">Glycogen metabolism</keyword>
<dbReference type="NCBIfam" id="NF003811">
    <property type="entry name" value="PRK05402.1"/>
    <property type="match status" value="1"/>
</dbReference>
<evidence type="ECO:0000256" key="3">
    <source>
        <dbReference type="ARBA" id="ARBA00009000"/>
    </source>
</evidence>
<dbReference type="Proteomes" id="UP000006461">
    <property type="component" value="Chromosome"/>
</dbReference>
<evidence type="ECO:0000256" key="8">
    <source>
        <dbReference type="ARBA" id="ARBA00023277"/>
    </source>
</evidence>
<evidence type="ECO:0000256" key="1">
    <source>
        <dbReference type="ARBA" id="ARBA00000826"/>
    </source>
</evidence>
<dbReference type="SMART" id="SM00642">
    <property type="entry name" value="Aamy"/>
    <property type="match status" value="1"/>
</dbReference>
<evidence type="ECO:0000256" key="10">
    <source>
        <dbReference type="SAM" id="MobiDB-lite"/>
    </source>
</evidence>
<dbReference type="FunFam" id="3.20.20.80:FF:000003">
    <property type="entry name" value="1,4-alpha-glucan branching enzyme GlgB"/>
    <property type="match status" value="1"/>
</dbReference>
<dbReference type="STRING" id="477641.MODMU_4516"/>
<evidence type="ECO:0000313" key="12">
    <source>
        <dbReference type="EMBL" id="CCH89899.1"/>
    </source>
</evidence>
<evidence type="ECO:0000313" key="13">
    <source>
        <dbReference type="Proteomes" id="UP000006461"/>
    </source>
</evidence>
<keyword evidence="5 9" id="KW-0328">Glycosyltransferase</keyword>
<dbReference type="OrthoDB" id="9800174at2"/>
<dbReference type="Gene3D" id="2.60.40.10">
    <property type="entry name" value="Immunoglobulins"/>
    <property type="match status" value="2"/>
</dbReference>
<dbReference type="CDD" id="cd11322">
    <property type="entry name" value="AmyAc_Glg_BE"/>
    <property type="match status" value="1"/>
</dbReference>
<dbReference type="InterPro" id="IPR044143">
    <property type="entry name" value="GlgB_N_E_set_prok"/>
</dbReference>
<evidence type="ECO:0000259" key="11">
    <source>
        <dbReference type="SMART" id="SM00642"/>
    </source>
</evidence>
<protein>
    <recommendedName>
        <fullName evidence="9">1,4-alpha-glucan branching enzyme GlgB</fullName>
        <ecNumber evidence="9">2.4.1.18</ecNumber>
    </recommendedName>
    <alternativeName>
        <fullName evidence="9">1,4-alpha-D-glucan:1,4-alpha-D-glucan 6-glucosyl-transferase</fullName>
    </alternativeName>
    <alternativeName>
        <fullName evidence="9">Alpha-(1-&gt;4)-glucan branching enzyme</fullName>
    </alternativeName>
    <alternativeName>
        <fullName evidence="9">Glycogen branching enzyme</fullName>
        <shortName evidence="9">BE</shortName>
    </alternativeName>
</protein>
<dbReference type="SUPFAM" id="SSF81296">
    <property type="entry name" value="E set domains"/>
    <property type="match status" value="2"/>
</dbReference>
<dbReference type="UniPathway" id="UPA00164"/>
<comment type="pathway">
    <text evidence="2 9">Glycan biosynthesis; glycogen biosynthesis.</text>
</comment>
<name>I4F2N6_MODI5</name>
<feature type="compositionally biased region" description="Polar residues" evidence="10">
    <location>
        <begin position="262"/>
        <end position="276"/>
    </location>
</feature>
<accession>I4F2N6</accession>
<dbReference type="NCBIfam" id="TIGR01515">
    <property type="entry name" value="branching_enzym"/>
    <property type="match status" value="1"/>
</dbReference>
<dbReference type="GO" id="GO:0003844">
    <property type="term" value="F:1,4-alpha-glucan branching enzyme activity"/>
    <property type="evidence" value="ECO:0007669"/>
    <property type="project" value="UniProtKB-UniRule"/>
</dbReference>
<feature type="active site" description="Proton donor" evidence="9">
    <location>
        <position position="732"/>
    </location>
</feature>
<dbReference type="PANTHER" id="PTHR43651:SF3">
    <property type="entry name" value="1,4-ALPHA-GLUCAN-BRANCHING ENZYME"/>
    <property type="match status" value="1"/>
</dbReference>
<dbReference type="EC" id="2.4.1.18" evidence="9"/>
<comment type="subunit">
    <text evidence="9">Monomer.</text>
</comment>
<dbReference type="InterPro" id="IPR014756">
    <property type="entry name" value="Ig_E-set"/>
</dbReference>
<dbReference type="InterPro" id="IPR004193">
    <property type="entry name" value="Glyco_hydro_13_N"/>
</dbReference>
<dbReference type="Pfam" id="PF00128">
    <property type="entry name" value="Alpha-amylase"/>
    <property type="match status" value="1"/>
</dbReference>
<dbReference type="SUPFAM" id="SSF51445">
    <property type="entry name" value="(Trans)glycosidases"/>
    <property type="match status" value="1"/>
</dbReference>
<evidence type="ECO:0000256" key="4">
    <source>
        <dbReference type="ARBA" id="ARBA00022600"/>
    </source>
</evidence>
<organism evidence="12 13">
    <name type="scientific">Modestobacter italicus (strain DSM 44449 / CECT 9708 / BC 501)</name>
    <dbReference type="NCBI Taxonomy" id="2732864"/>
    <lineage>
        <taxon>Bacteria</taxon>
        <taxon>Bacillati</taxon>
        <taxon>Actinomycetota</taxon>
        <taxon>Actinomycetes</taxon>
        <taxon>Geodermatophilales</taxon>
        <taxon>Geodermatophilaceae</taxon>
        <taxon>Modestobacter</taxon>
    </lineage>
</organism>
<dbReference type="PATRIC" id="fig|477641.3.peg.4226"/>
<feature type="domain" description="Glycosyl hydrolase family 13 catalytic" evidence="11">
    <location>
        <begin position="527"/>
        <end position="876"/>
    </location>
</feature>
<dbReference type="SUPFAM" id="SSF51011">
    <property type="entry name" value="Glycosyl hydrolase domain"/>
    <property type="match status" value="1"/>
</dbReference>
<evidence type="ECO:0000256" key="7">
    <source>
        <dbReference type="ARBA" id="ARBA00023056"/>
    </source>
</evidence>
<dbReference type="eggNOG" id="COG0296">
    <property type="taxonomic scope" value="Bacteria"/>
</dbReference>
<gene>
    <name evidence="9 12" type="primary">glgB</name>
    <name evidence="12" type="ordered locus">MODMU_4516</name>
</gene>